<feature type="region of interest" description="Disordered" evidence="1">
    <location>
        <begin position="1"/>
        <end position="50"/>
    </location>
</feature>
<evidence type="ECO:0000313" key="2">
    <source>
        <dbReference type="EMBL" id="WBM36619.1"/>
    </source>
</evidence>
<reference evidence="2 3" key="1">
    <citation type="submission" date="2022-05" db="EMBL/GenBank/DDBJ databases">
        <title>Complete sequence of strain NY11312.</title>
        <authorList>
            <person name="Zhou D."/>
        </authorList>
    </citation>
    <scope>NUCLEOTIDE SEQUENCE [LARGE SCALE GENOMIC DNA]</scope>
    <source>
        <strain evidence="2 3">NY11312</strain>
    </source>
</reference>
<keyword evidence="3" id="KW-1185">Reference proteome</keyword>
<evidence type="ECO:0000313" key="3">
    <source>
        <dbReference type="Proteomes" id="UP001211866"/>
    </source>
</evidence>
<dbReference type="RefSeq" id="WP_143243658.1">
    <property type="nucleotide sequence ID" value="NZ_CP096916.1"/>
</dbReference>
<dbReference type="EMBL" id="CP096916">
    <property type="protein sequence ID" value="WBM36619.1"/>
    <property type="molecule type" value="Genomic_DNA"/>
</dbReference>
<name>A0ABY7N0D8_ALCFA</name>
<proteinExistence type="predicted"/>
<dbReference type="Proteomes" id="UP001211866">
    <property type="component" value="Chromosome"/>
</dbReference>
<protein>
    <submittedName>
        <fullName evidence="2">Uncharacterized protein</fullName>
    </submittedName>
</protein>
<evidence type="ECO:0000256" key="1">
    <source>
        <dbReference type="SAM" id="MobiDB-lite"/>
    </source>
</evidence>
<gene>
    <name evidence="2" type="ORF">M2J83_12405</name>
</gene>
<sequence length="85" mass="9079">MAGSLSGCHEQPGKIGQPVSSRKTPQPGAFLPESGQPDHAETNQVRKRSPHLAQARISLLLSGALLSWDGPATKKEYLSSGWEES</sequence>
<accession>A0ABY7N0D8</accession>
<organism evidence="2 3">
    <name type="scientific">Alcaligenes faecalis</name>
    <dbReference type="NCBI Taxonomy" id="511"/>
    <lineage>
        <taxon>Bacteria</taxon>
        <taxon>Pseudomonadati</taxon>
        <taxon>Pseudomonadota</taxon>
        <taxon>Betaproteobacteria</taxon>
        <taxon>Burkholderiales</taxon>
        <taxon>Alcaligenaceae</taxon>
        <taxon>Alcaligenes</taxon>
    </lineage>
</organism>